<gene>
    <name evidence="3" type="ORF">HNP25_000561</name>
</gene>
<accession>A0A841ER58</accession>
<dbReference type="InterPro" id="IPR052336">
    <property type="entry name" value="MlaD_Phospholipid_Transporter"/>
</dbReference>
<dbReference type="EMBL" id="JACHKT010000002">
    <property type="protein sequence ID" value="MBB6001921.1"/>
    <property type="molecule type" value="Genomic_DNA"/>
</dbReference>
<keyword evidence="1" id="KW-1133">Transmembrane helix</keyword>
<dbReference type="PANTHER" id="PTHR33371">
    <property type="entry name" value="INTERMEMBRANE PHOSPHOLIPID TRANSPORT SYSTEM BINDING PROTEIN MLAD-RELATED"/>
    <property type="match status" value="1"/>
</dbReference>
<evidence type="ECO:0000259" key="2">
    <source>
        <dbReference type="Pfam" id="PF02470"/>
    </source>
</evidence>
<dbReference type="Pfam" id="PF02470">
    <property type="entry name" value="MlaD"/>
    <property type="match status" value="1"/>
</dbReference>
<dbReference type="InterPro" id="IPR003399">
    <property type="entry name" value="Mce/MlaD"/>
</dbReference>
<dbReference type="RefSeq" id="WP_184129870.1">
    <property type="nucleotide sequence ID" value="NZ_JACHKT010000002.1"/>
</dbReference>
<proteinExistence type="predicted"/>
<keyword evidence="4" id="KW-1185">Reference proteome</keyword>
<evidence type="ECO:0000313" key="3">
    <source>
        <dbReference type="EMBL" id="MBB6001921.1"/>
    </source>
</evidence>
<reference evidence="3 4" key="1">
    <citation type="submission" date="2020-08" db="EMBL/GenBank/DDBJ databases">
        <title>Functional genomics of gut bacteria from endangered species of beetles.</title>
        <authorList>
            <person name="Carlos-Shanley C."/>
        </authorList>
    </citation>
    <scope>NUCLEOTIDE SEQUENCE [LARGE SCALE GENOMIC DNA]</scope>
    <source>
        <strain evidence="3 4">S00070</strain>
    </source>
</reference>
<keyword evidence="1" id="KW-0812">Transmembrane</keyword>
<sequence>MNISKETKIGILALTTFVILYLGFNFLKGQDFFTQENKYVVIYKDVQGLTAANQVSLSGMKIGQVKAVELIKGENNQVKVVLSIRKDLQLPEGTKAVLASDGLLGGKLIRIEMGRLSGKFIAEGGNLIASSETGVTDLLKEKALPLIQNLDSLTKSLRVVAKSFENTGIVVNGFVKNSDRSVGVLTSSLNATINENRNNLAGISANMKSLSSNLIETEKSLKPLIGKFNTMADSLNALKISEAVATTQKSLEGLQRIMLGIEKGQGSMGKLLKDDSLYTNLNRSVADLDKLLIDFRLAPKRYVNISVFGGKKTPPPAVK</sequence>
<dbReference type="AlphaFoldDB" id="A0A841ER58"/>
<name>A0A841ER58_9BACT</name>
<protein>
    <submittedName>
        <fullName evidence="3">Phospholipid/cholesterol/gamma-HCH transport system substrate-binding protein</fullName>
    </submittedName>
</protein>
<dbReference type="Proteomes" id="UP000524404">
    <property type="component" value="Unassembled WGS sequence"/>
</dbReference>
<dbReference type="PANTHER" id="PTHR33371:SF4">
    <property type="entry name" value="INTERMEMBRANE PHOSPHOLIPID TRANSPORT SYSTEM BINDING PROTEIN MLAD"/>
    <property type="match status" value="1"/>
</dbReference>
<feature type="domain" description="Mce/MlaD" evidence="2">
    <location>
        <begin position="37"/>
        <end position="114"/>
    </location>
</feature>
<feature type="transmembrane region" description="Helical" evidence="1">
    <location>
        <begin position="9"/>
        <end position="27"/>
    </location>
</feature>
<comment type="caution">
    <text evidence="3">The sequence shown here is derived from an EMBL/GenBank/DDBJ whole genome shotgun (WGS) entry which is preliminary data.</text>
</comment>
<keyword evidence="1" id="KW-0472">Membrane</keyword>
<organism evidence="3 4">
    <name type="scientific">Arcicella rosea</name>
    <dbReference type="NCBI Taxonomy" id="502909"/>
    <lineage>
        <taxon>Bacteria</taxon>
        <taxon>Pseudomonadati</taxon>
        <taxon>Bacteroidota</taxon>
        <taxon>Cytophagia</taxon>
        <taxon>Cytophagales</taxon>
        <taxon>Flectobacillaceae</taxon>
        <taxon>Arcicella</taxon>
    </lineage>
</organism>
<evidence type="ECO:0000313" key="4">
    <source>
        <dbReference type="Proteomes" id="UP000524404"/>
    </source>
</evidence>
<evidence type="ECO:0000256" key="1">
    <source>
        <dbReference type="SAM" id="Phobius"/>
    </source>
</evidence>